<proteinExistence type="predicted"/>
<feature type="transmembrane region" description="Helical" evidence="1">
    <location>
        <begin position="32"/>
        <end position="54"/>
    </location>
</feature>
<keyword evidence="5" id="KW-1185">Reference proteome</keyword>
<name>A0A2N5GQB3_9BACI</name>
<organism evidence="2 4">
    <name type="scientific">Bacillus canaveralius</name>
    <dbReference type="NCBI Taxonomy" id="1403243"/>
    <lineage>
        <taxon>Bacteria</taxon>
        <taxon>Bacillati</taxon>
        <taxon>Bacillota</taxon>
        <taxon>Bacilli</taxon>
        <taxon>Bacillales</taxon>
        <taxon>Bacillaceae</taxon>
        <taxon>Bacillus</taxon>
    </lineage>
</organism>
<dbReference type="EMBL" id="PGVD01000001">
    <property type="protein sequence ID" value="PLS00931.1"/>
    <property type="molecule type" value="Genomic_DNA"/>
</dbReference>
<sequence>MKWIVRNGLLLYIILIFLTGLFLAIFEEKINLSSSIWTILLLSYFLLLSIYIGVGQRNAKRTNDKAHETEKTPFE</sequence>
<evidence type="ECO:0000256" key="1">
    <source>
        <dbReference type="SAM" id="Phobius"/>
    </source>
</evidence>
<reference evidence="3 5" key="2">
    <citation type="submission" date="2017-12" db="EMBL/GenBank/DDBJ databases">
        <title>Comparative Functional Genomics of Dry Heat Resistant strains isolated from the Viking Spacecraft.</title>
        <authorList>
            <person name="Seuylemezian A."/>
            <person name="Cooper K."/>
            <person name="Vaishampayan P."/>
        </authorList>
    </citation>
    <scope>NUCLEOTIDE SEQUENCE [LARGE SCALE GENOMIC DNA]</scope>
    <source>
        <strain evidence="3 5">ATCC 29669</strain>
    </source>
</reference>
<evidence type="ECO:0000313" key="4">
    <source>
        <dbReference type="Proteomes" id="UP000234951"/>
    </source>
</evidence>
<keyword evidence="1" id="KW-0472">Membrane</keyword>
<dbReference type="AlphaFoldDB" id="A0A2N5GQB3"/>
<gene>
    <name evidence="2" type="ORF">CU635_04640</name>
    <name evidence="3" type="ORF">CVD25_00345</name>
</gene>
<evidence type="ECO:0000313" key="2">
    <source>
        <dbReference type="EMBL" id="PLR85071.1"/>
    </source>
</evidence>
<keyword evidence="1" id="KW-1133">Transmembrane helix</keyword>
<evidence type="ECO:0000313" key="3">
    <source>
        <dbReference type="EMBL" id="PLS00931.1"/>
    </source>
</evidence>
<feature type="transmembrane region" description="Helical" evidence="1">
    <location>
        <begin position="9"/>
        <end position="26"/>
    </location>
</feature>
<protein>
    <submittedName>
        <fullName evidence="2">Uncharacterized protein</fullName>
    </submittedName>
</protein>
<dbReference type="Proteomes" id="UP000234951">
    <property type="component" value="Unassembled WGS sequence"/>
</dbReference>
<dbReference type="EMBL" id="PGVA01000008">
    <property type="protein sequence ID" value="PLR85071.1"/>
    <property type="molecule type" value="Genomic_DNA"/>
</dbReference>
<reference evidence="2 4" key="1">
    <citation type="submission" date="2017-11" db="EMBL/GenBank/DDBJ databases">
        <title>Comparitive Functional Genomics of Dry Heat Resistant strains isolated from the Viking Spacecraft.</title>
        <authorList>
            <person name="Seuylemezian A."/>
            <person name="Cooper K."/>
            <person name="Vaishampayan P."/>
        </authorList>
    </citation>
    <scope>NUCLEOTIDE SEQUENCE [LARGE SCALE GENOMIC DNA]</scope>
    <source>
        <strain evidence="2 4">M4.6</strain>
    </source>
</reference>
<accession>A0A2N5GQB3</accession>
<evidence type="ECO:0000313" key="5">
    <source>
        <dbReference type="Proteomes" id="UP000235114"/>
    </source>
</evidence>
<keyword evidence="1" id="KW-0812">Transmembrane</keyword>
<comment type="caution">
    <text evidence="2">The sequence shown here is derived from an EMBL/GenBank/DDBJ whole genome shotgun (WGS) entry which is preliminary data.</text>
</comment>
<dbReference type="Proteomes" id="UP000235114">
    <property type="component" value="Unassembled WGS sequence"/>
</dbReference>
<dbReference type="RefSeq" id="WP_101576013.1">
    <property type="nucleotide sequence ID" value="NZ_PGVA01000008.1"/>
</dbReference>